<evidence type="ECO:0000256" key="1">
    <source>
        <dbReference type="SAM" id="MobiDB-lite"/>
    </source>
</evidence>
<dbReference type="Proteomes" id="UP001396334">
    <property type="component" value="Unassembled WGS sequence"/>
</dbReference>
<feature type="region of interest" description="Disordered" evidence="1">
    <location>
        <begin position="34"/>
        <end position="56"/>
    </location>
</feature>
<organism evidence="2 3">
    <name type="scientific">Hibiscus sabdariffa</name>
    <name type="common">roselle</name>
    <dbReference type="NCBI Taxonomy" id="183260"/>
    <lineage>
        <taxon>Eukaryota</taxon>
        <taxon>Viridiplantae</taxon>
        <taxon>Streptophyta</taxon>
        <taxon>Embryophyta</taxon>
        <taxon>Tracheophyta</taxon>
        <taxon>Spermatophyta</taxon>
        <taxon>Magnoliopsida</taxon>
        <taxon>eudicotyledons</taxon>
        <taxon>Gunneridae</taxon>
        <taxon>Pentapetalae</taxon>
        <taxon>rosids</taxon>
        <taxon>malvids</taxon>
        <taxon>Malvales</taxon>
        <taxon>Malvaceae</taxon>
        <taxon>Malvoideae</taxon>
        <taxon>Hibiscus</taxon>
    </lineage>
</organism>
<accession>A0ABR2TU57</accession>
<evidence type="ECO:0000313" key="3">
    <source>
        <dbReference type="Proteomes" id="UP001396334"/>
    </source>
</evidence>
<reference evidence="2 3" key="1">
    <citation type="journal article" date="2024" name="G3 (Bethesda)">
        <title>Genome assembly of Hibiscus sabdariffa L. provides insights into metabolisms of medicinal natural products.</title>
        <authorList>
            <person name="Kim T."/>
        </authorList>
    </citation>
    <scope>NUCLEOTIDE SEQUENCE [LARGE SCALE GENOMIC DNA]</scope>
    <source>
        <strain evidence="2">TK-2024</strain>
        <tissue evidence="2">Old leaves</tissue>
    </source>
</reference>
<dbReference type="EMBL" id="JBBPBN010000004">
    <property type="protein sequence ID" value="KAK9040895.1"/>
    <property type="molecule type" value="Genomic_DNA"/>
</dbReference>
<dbReference type="PANTHER" id="PTHR34377">
    <property type="entry name" value="TETRATRICOPEPTIDE REPEAT (TPR)-LIKE SUPERFAMILY PROTEIN"/>
    <property type="match status" value="1"/>
</dbReference>
<dbReference type="PANTHER" id="PTHR34377:SF3">
    <property type="entry name" value="TETRATRICOPEPTIDE REPEAT (TPR)-LIKE SUPERFAMILY PROTEIN"/>
    <property type="match status" value="1"/>
</dbReference>
<evidence type="ECO:0000313" key="2">
    <source>
        <dbReference type="EMBL" id="KAK9040895.1"/>
    </source>
</evidence>
<protein>
    <submittedName>
        <fullName evidence="2">Uncharacterized protein</fullName>
    </submittedName>
</protein>
<gene>
    <name evidence="2" type="ORF">V6N11_016031</name>
</gene>
<sequence>MPKNLPRESDSPPPLCASQFNIVNYACGGLPLSPFSPPPPHRSGHSRSRRRHRHRHGSDRQHYCCQWLRQVDNECVCDVLARLPPFLSRPNHHYTIAVGDTCTVSDSEIIPKRGSMHAGKALTRGNSYGIGYPKGDHHIRNIVERTTTAVLRMRITESADGWNQKVLFLA</sequence>
<dbReference type="InterPro" id="IPR036312">
    <property type="entry name" value="Bifun_inhib/LTP/seed_sf"/>
</dbReference>
<dbReference type="SUPFAM" id="SSF47699">
    <property type="entry name" value="Bifunctional inhibitor/lipid-transfer protein/seed storage 2S albumin"/>
    <property type="match status" value="1"/>
</dbReference>
<comment type="caution">
    <text evidence="2">The sequence shown here is derived from an EMBL/GenBank/DDBJ whole genome shotgun (WGS) entry which is preliminary data.</text>
</comment>
<keyword evidence="3" id="KW-1185">Reference proteome</keyword>
<name>A0ABR2TU57_9ROSI</name>
<proteinExistence type="predicted"/>
<feature type="compositionally biased region" description="Basic residues" evidence="1">
    <location>
        <begin position="42"/>
        <end position="56"/>
    </location>
</feature>